<comment type="caution">
    <text evidence="3">The sequence shown here is derived from an EMBL/GenBank/DDBJ whole genome shotgun (WGS) entry which is preliminary data.</text>
</comment>
<feature type="domain" description="XdhC- CoxI" evidence="1">
    <location>
        <begin position="11"/>
        <end position="77"/>
    </location>
</feature>
<dbReference type="PANTHER" id="PTHR30388:SF6">
    <property type="entry name" value="XANTHINE DEHYDROGENASE SUBUNIT A-RELATED"/>
    <property type="match status" value="1"/>
</dbReference>
<accession>A0A553K0J2</accession>
<reference evidence="3 4" key="1">
    <citation type="submission" date="2019-07" db="EMBL/GenBank/DDBJ databases">
        <authorList>
            <person name="Zhou L.-Y."/>
        </authorList>
    </citation>
    <scope>NUCLEOTIDE SEQUENCE [LARGE SCALE GENOMIC DNA]</scope>
    <source>
        <strain evidence="3 4">YIM 101269</strain>
    </source>
</reference>
<dbReference type="InterPro" id="IPR027051">
    <property type="entry name" value="XdhC_Rossmann_dom"/>
</dbReference>
<dbReference type="AlphaFoldDB" id="A0A553K0J2"/>
<dbReference type="InterPro" id="IPR003777">
    <property type="entry name" value="XdhC_CoxI"/>
</dbReference>
<dbReference type="Pfam" id="PF02625">
    <property type="entry name" value="XdhC_CoxI"/>
    <property type="match status" value="1"/>
</dbReference>
<name>A0A553K0J2_9ACTN</name>
<dbReference type="RefSeq" id="WP_143938202.1">
    <property type="nucleotide sequence ID" value="NZ_VKKG01000003.1"/>
</dbReference>
<keyword evidence="4" id="KW-1185">Reference proteome</keyword>
<evidence type="ECO:0000259" key="1">
    <source>
        <dbReference type="Pfam" id="PF02625"/>
    </source>
</evidence>
<gene>
    <name evidence="3" type="primary">xdhC</name>
    <name evidence="3" type="ORF">FOJ82_09305</name>
</gene>
<evidence type="ECO:0000259" key="2">
    <source>
        <dbReference type="Pfam" id="PF13478"/>
    </source>
</evidence>
<dbReference type="Proteomes" id="UP000317638">
    <property type="component" value="Unassembled WGS sequence"/>
</dbReference>
<organism evidence="3 4">
    <name type="scientific">Tessaracoccus rhinocerotis</name>
    <dbReference type="NCBI Taxonomy" id="1689449"/>
    <lineage>
        <taxon>Bacteria</taxon>
        <taxon>Bacillati</taxon>
        <taxon>Actinomycetota</taxon>
        <taxon>Actinomycetes</taxon>
        <taxon>Propionibacteriales</taxon>
        <taxon>Propionibacteriaceae</taxon>
        <taxon>Tessaracoccus</taxon>
    </lineage>
</organism>
<protein>
    <submittedName>
        <fullName evidence="3">Xanthine dehydrogenase accessory protein XdhC</fullName>
    </submittedName>
</protein>
<dbReference type="Pfam" id="PF13478">
    <property type="entry name" value="XdhC_C"/>
    <property type="match status" value="1"/>
</dbReference>
<dbReference type="OrthoDB" id="61481at2"/>
<feature type="domain" description="XdhC Rossmann" evidence="2">
    <location>
        <begin position="109"/>
        <end position="258"/>
    </location>
</feature>
<sequence>MDWIRALDTLRDQGHPAVLVTLTDVHGHAPRDPGAKLVVSAIGRWGSVGGGNLEAGAVARAEAMLREGLTRPEFLEFGLNEHVPTVHGRQCCGGRVQLLLEPVPVRPTVAVFGLGHVGYEVARIVSRLDVQLHLVDTRSGVLTAEQEADLRTGPARIWRHQPLVPEAVLELLPAGSHLVVLTHDHAEDMAICDAVLRRPGWGSVGLIGSTAKWARFRMRLQQAGHPAVAVDRIRCPMGLPGIEGKAPAVIAISVVAELARTWVAAGVEPSEPVRRPSVG</sequence>
<dbReference type="NCBIfam" id="TIGR02964">
    <property type="entry name" value="xanthine_xdhC"/>
    <property type="match status" value="1"/>
</dbReference>
<dbReference type="Gene3D" id="3.40.50.720">
    <property type="entry name" value="NAD(P)-binding Rossmann-like Domain"/>
    <property type="match status" value="1"/>
</dbReference>
<dbReference type="InterPro" id="IPR052698">
    <property type="entry name" value="MoCofactor_Util/Proc"/>
</dbReference>
<dbReference type="InterPro" id="IPR036291">
    <property type="entry name" value="NAD(P)-bd_dom_sf"/>
</dbReference>
<evidence type="ECO:0000313" key="3">
    <source>
        <dbReference type="EMBL" id="TRY18226.1"/>
    </source>
</evidence>
<dbReference type="InterPro" id="IPR014308">
    <property type="entry name" value="Xanthine_DH_XdhC"/>
</dbReference>
<dbReference type="SUPFAM" id="SSF51735">
    <property type="entry name" value="NAD(P)-binding Rossmann-fold domains"/>
    <property type="match status" value="1"/>
</dbReference>
<dbReference type="PANTHER" id="PTHR30388">
    <property type="entry name" value="ALDEHYDE OXIDOREDUCTASE MOLYBDENUM COFACTOR ASSEMBLY PROTEIN"/>
    <property type="match status" value="1"/>
</dbReference>
<dbReference type="EMBL" id="VKKG01000003">
    <property type="protein sequence ID" value="TRY18226.1"/>
    <property type="molecule type" value="Genomic_DNA"/>
</dbReference>
<proteinExistence type="predicted"/>
<evidence type="ECO:0000313" key="4">
    <source>
        <dbReference type="Proteomes" id="UP000317638"/>
    </source>
</evidence>